<accession>A0A0A8YZB3</accession>
<proteinExistence type="predicted"/>
<sequence length="20" mass="2509">MAVRLQLWSRRWKNHPSMVL</sequence>
<dbReference type="AlphaFoldDB" id="A0A0A8YZB3"/>
<protein>
    <submittedName>
        <fullName evidence="1">Uncharacterized protein</fullName>
    </submittedName>
</protein>
<organism evidence="1">
    <name type="scientific">Arundo donax</name>
    <name type="common">Giant reed</name>
    <name type="synonym">Donax arundinaceus</name>
    <dbReference type="NCBI Taxonomy" id="35708"/>
    <lineage>
        <taxon>Eukaryota</taxon>
        <taxon>Viridiplantae</taxon>
        <taxon>Streptophyta</taxon>
        <taxon>Embryophyta</taxon>
        <taxon>Tracheophyta</taxon>
        <taxon>Spermatophyta</taxon>
        <taxon>Magnoliopsida</taxon>
        <taxon>Liliopsida</taxon>
        <taxon>Poales</taxon>
        <taxon>Poaceae</taxon>
        <taxon>PACMAD clade</taxon>
        <taxon>Arundinoideae</taxon>
        <taxon>Arundineae</taxon>
        <taxon>Arundo</taxon>
    </lineage>
</organism>
<dbReference type="EMBL" id="GBRH01269953">
    <property type="protein sequence ID" value="JAD27942.1"/>
    <property type="molecule type" value="Transcribed_RNA"/>
</dbReference>
<reference evidence="1" key="1">
    <citation type="submission" date="2014-09" db="EMBL/GenBank/DDBJ databases">
        <authorList>
            <person name="Magalhaes I.L.F."/>
            <person name="Oliveira U."/>
            <person name="Santos F.R."/>
            <person name="Vidigal T.H.D.A."/>
            <person name="Brescovit A.D."/>
            <person name="Santos A.J."/>
        </authorList>
    </citation>
    <scope>NUCLEOTIDE SEQUENCE</scope>
    <source>
        <tissue evidence="1">Shoot tissue taken approximately 20 cm above the soil surface</tissue>
    </source>
</reference>
<evidence type="ECO:0000313" key="1">
    <source>
        <dbReference type="EMBL" id="JAD27942.1"/>
    </source>
</evidence>
<reference evidence="1" key="2">
    <citation type="journal article" date="2015" name="Data Brief">
        <title>Shoot transcriptome of the giant reed, Arundo donax.</title>
        <authorList>
            <person name="Barrero R.A."/>
            <person name="Guerrero F.D."/>
            <person name="Moolhuijzen P."/>
            <person name="Goolsby J.A."/>
            <person name="Tidwell J."/>
            <person name="Bellgard S.E."/>
            <person name="Bellgard M.I."/>
        </authorList>
    </citation>
    <scope>NUCLEOTIDE SEQUENCE</scope>
    <source>
        <tissue evidence="1">Shoot tissue taken approximately 20 cm above the soil surface</tissue>
    </source>
</reference>
<name>A0A0A8YZB3_ARUDO</name>